<dbReference type="Proteomes" id="UP000652761">
    <property type="component" value="Unassembled WGS sequence"/>
</dbReference>
<evidence type="ECO:0000313" key="2">
    <source>
        <dbReference type="EMBL" id="MQL88900.1"/>
    </source>
</evidence>
<comment type="caution">
    <text evidence="2">The sequence shown here is derived from an EMBL/GenBank/DDBJ whole genome shotgun (WGS) entry which is preliminary data.</text>
</comment>
<dbReference type="AlphaFoldDB" id="A0A843V532"/>
<gene>
    <name evidence="2" type="ORF">Taro_021460</name>
</gene>
<organism evidence="2 3">
    <name type="scientific">Colocasia esculenta</name>
    <name type="common">Wild taro</name>
    <name type="synonym">Arum esculentum</name>
    <dbReference type="NCBI Taxonomy" id="4460"/>
    <lineage>
        <taxon>Eukaryota</taxon>
        <taxon>Viridiplantae</taxon>
        <taxon>Streptophyta</taxon>
        <taxon>Embryophyta</taxon>
        <taxon>Tracheophyta</taxon>
        <taxon>Spermatophyta</taxon>
        <taxon>Magnoliopsida</taxon>
        <taxon>Liliopsida</taxon>
        <taxon>Araceae</taxon>
        <taxon>Aroideae</taxon>
        <taxon>Colocasieae</taxon>
        <taxon>Colocasia</taxon>
    </lineage>
</organism>
<sequence length="119" mass="11957">MVDSFVPFSSSPTAARNRAAMAVAGAGNDGGEGWSKSPLRRPEVAGPGSDGGEEASSAMAEVAGPGSDGGDEDSSAMADVAGRGGQRWREFRGRKTSHIAHVPCQARTVEGVKGVATVG</sequence>
<evidence type="ECO:0000313" key="3">
    <source>
        <dbReference type="Proteomes" id="UP000652761"/>
    </source>
</evidence>
<protein>
    <submittedName>
        <fullName evidence="2">Uncharacterized protein</fullName>
    </submittedName>
</protein>
<keyword evidence="3" id="KW-1185">Reference proteome</keyword>
<dbReference type="EMBL" id="NMUH01001098">
    <property type="protein sequence ID" value="MQL88900.1"/>
    <property type="molecule type" value="Genomic_DNA"/>
</dbReference>
<feature type="region of interest" description="Disordered" evidence="1">
    <location>
        <begin position="20"/>
        <end position="94"/>
    </location>
</feature>
<accession>A0A843V532</accession>
<reference evidence="2" key="1">
    <citation type="submission" date="2017-07" db="EMBL/GenBank/DDBJ databases">
        <title>Taro Niue Genome Assembly and Annotation.</title>
        <authorList>
            <person name="Atibalentja N."/>
            <person name="Keating K."/>
            <person name="Fields C.J."/>
        </authorList>
    </citation>
    <scope>NUCLEOTIDE SEQUENCE</scope>
    <source>
        <strain evidence="2">Niue_2</strain>
        <tissue evidence="2">Leaf</tissue>
    </source>
</reference>
<proteinExistence type="predicted"/>
<evidence type="ECO:0000256" key="1">
    <source>
        <dbReference type="SAM" id="MobiDB-lite"/>
    </source>
</evidence>
<name>A0A843V532_COLES</name>